<name>A0A7S3CL94_9SPIT</name>
<proteinExistence type="predicted"/>
<reference evidence="4" key="1">
    <citation type="submission" date="2021-01" db="EMBL/GenBank/DDBJ databases">
        <authorList>
            <person name="Corre E."/>
            <person name="Pelletier E."/>
            <person name="Niang G."/>
            <person name="Scheremetjew M."/>
            <person name="Finn R."/>
            <person name="Kale V."/>
            <person name="Holt S."/>
            <person name="Cochrane G."/>
            <person name="Meng A."/>
            <person name="Brown T."/>
            <person name="Cohen L."/>
        </authorList>
    </citation>
    <scope>NUCLEOTIDE SEQUENCE</scope>
    <source>
        <strain evidence="4">Ras09</strain>
    </source>
</reference>
<dbReference type="InterPro" id="IPR011006">
    <property type="entry name" value="CheY-like_superfamily"/>
</dbReference>
<accession>A0A7S3CL94</accession>
<protein>
    <recommendedName>
        <fullName evidence="3">Response regulatory domain-containing protein</fullName>
    </recommendedName>
</protein>
<dbReference type="InterPro" id="IPR001789">
    <property type="entry name" value="Sig_transdc_resp-reg_receiver"/>
</dbReference>
<dbReference type="CDD" id="cd17546">
    <property type="entry name" value="REC_hyHK_CKI1_RcsC-like"/>
    <property type="match status" value="1"/>
</dbReference>
<dbReference type="InterPro" id="IPR050956">
    <property type="entry name" value="2C_system_His_kinase"/>
</dbReference>
<evidence type="ECO:0000259" key="3">
    <source>
        <dbReference type="PROSITE" id="PS50110"/>
    </source>
</evidence>
<sequence>MLYNCQPLILVVDENPASLEATRLLIKQEFQLESEAAEHGLQAVEMFRASFEKRCRCRNRCYKLILMDTRMPEMEGLQASRQIMRVMSKQGPTASEEGVNEDGALAHIVCLTSSEDGRKKCRQAGVRYCVNKPLDPDKLFELMLRHFYREAESEVLRKVGERRKRRAEEAVWKS</sequence>
<dbReference type="PROSITE" id="PS50110">
    <property type="entry name" value="RESPONSE_REGULATORY"/>
    <property type="match status" value="1"/>
</dbReference>
<dbReference type="Gene3D" id="3.40.50.2300">
    <property type="match status" value="1"/>
</dbReference>
<dbReference type="Pfam" id="PF00072">
    <property type="entry name" value="Response_reg"/>
    <property type="match status" value="1"/>
</dbReference>
<evidence type="ECO:0000256" key="2">
    <source>
        <dbReference type="PROSITE-ProRule" id="PRU00169"/>
    </source>
</evidence>
<dbReference type="AlphaFoldDB" id="A0A7S3CL94"/>
<dbReference type="EMBL" id="HBIA01006220">
    <property type="protein sequence ID" value="CAE0231390.1"/>
    <property type="molecule type" value="Transcribed_RNA"/>
</dbReference>
<dbReference type="PANTHER" id="PTHR43719:SF28">
    <property type="entry name" value="PEROXIDE STRESS-ACTIVATED HISTIDINE KINASE MAK1-RELATED"/>
    <property type="match status" value="1"/>
</dbReference>
<keyword evidence="1 2" id="KW-0597">Phosphoprotein</keyword>
<dbReference type="SUPFAM" id="SSF52172">
    <property type="entry name" value="CheY-like"/>
    <property type="match status" value="1"/>
</dbReference>
<dbReference type="PANTHER" id="PTHR43719">
    <property type="entry name" value="TWO-COMPONENT HISTIDINE KINASE"/>
    <property type="match status" value="1"/>
</dbReference>
<dbReference type="GO" id="GO:0000160">
    <property type="term" value="P:phosphorelay signal transduction system"/>
    <property type="evidence" value="ECO:0007669"/>
    <property type="project" value="InterPro"/>
</dbReference>
<gene>
    <name evidence="4" type="ORF">SRAS04492_LOCUS3186</name>
</gene>
<evidence type="ECO:0000256" key="1">
    <source>
        <dbReference type="ARBA" id="ARBA00022553"/>
    </source>
</evidence>
<feature type="domain" description="Response regulatory" evidence="3">
    <location>
        <begin position="8"/>
        <end position="147"/>
    </location>
</feature>
<dbReference type="SMART" id="SM00448">
    <property type="entry name" value="REC"/>
    <property type="match status" value="1"/>
</dbReference>
<organism evidence="4">
    <name type="scientific">Strombidium rassoulzadegani</name>
    <dbReference type="NCBI Taxonomy" id="1082188"/>
    <lineage>
        <taxon>Eukaryota</taxon>
        <taxon>Sar</taxon>
        <taxon>Alveolata</taxon>
        <taxon>Ciliophora</taxon>
        <taxon>Intramacronucleata</taxon>
        <taxon>Spirotrichea</taxon>
        <taxon>Oligotrichia</taxon>
        <taxon>Strombidiidae</taxon>
        <taxon>Strombidium</taxon>
    </lineage>
</organism>
<evidence type="ECO:0000313" key="4">
    <source>
        <dbReference type="EMBL" id="CAE0231390.1"/>
    </source>
</evidence>
<feature type="modified residue" description="4-aspartylphosphate" evidence="2">
    <location>
        <position position="68"/>
    </location>
</feature>